<dbReference type="EMBL" id="NISI01000011">
    <property type="protein sequence ID" value="OWR01997.1"/>
    <property type="molecule type" value="Genomic_DNA"/>
</dbReference>
<keyword evidence="3" id="KW-0482">Metalloprotease</keyword>
<evidence type="ECO:0000256" key="1">
    <source>
        <dbReference type="SAM" id="Phobius"/>
    </source>
</evidence>
<evidence type="ECO:0000259" key="2">
    <source>
        <dbReference type="Pfam" id="PF02517"/>
    </source>
</evidence>
<keyword evidence="3" id="KW-0378">Hydrolase</keyword>
<feature type="transmembrane region" description="Helical" evidence="1">
    <location>
        <begin position="175"/>
        <end position="196"/>
    </location>
</feature>
<proteinExistence type="predicted"/>
<dbReference type="AlphaFoldDB" id="A0A254N6J7"/>
<keyword evidence="3" id="KW-0645">Protease</keyword>
<dbReference type="Proteomes" id="UP000197446">
    <property type="component" value="Unassembled WGS sequence"/>
</dbReference>
<gene>
    <name evidence="3" type="ORF">CDO81_21965</name>
</gene>
<feature type="transmembrane region" description="Helical" evidence="1">
    <location>
        <begin position="208"/>
        <end position="241"/>
    </location>
</feature>
<keyword evidence="1" id="KW-0812">Transmembrane</keyword>
<comment type="caution">
    <text evidence="3">The sequence shown here is derived from an EMBL/GenBank/DDBJ whole genome shotgun (WGS) entry which is preliminary data.</text>
</comment>
<sequence length="298" mass="32065">MAKRPVSLGAASLGHGTAARAVRVAAIENREEDAAAPRPCRAMPQPRDTFPNAFEAAFMVAFLFVLEFVIGSALYDARSLLGIPVDDLMSLALVLGNGVLITTTLQLTQLSYGQLLHPSSQSPQAVMGLLALPLLCLLPGLYVAMGVVDMLVVAVFPMSTADVAMFDRMSAHTPITVLMVCVIAPLVEEMLFRGLILRSFLRQYPRGHAILGSALLFGAAHLNVYQFAAGTLIGLLLGWLYERTRSLWPCMALHAAYNLSVTWGDGLQALSSLQWGLALVLPVFGIVMLGRLLPPPRD</sequence>
<feature type="domain" description="CAAX prenyl protease 2/Lysostaphin resistance protein A-like" evidence="2">
    <location>
        <begin position="173"/>
        <end position="259"/>
    </location>
</feature>
<feature type="transmembrane region" description="Helical" evidence="1">
    <location>
        <begin position="273"/>
        <end position="293"/>
    </location>
</feature>
<dbReference type="GO" id="GO:0080120">
    <property type="term" value="P:CAAX-box protein maturation"/>
    <property type="evidence" value="ECO:0007669"/>
    <property type="project" value="UniProtKB-ARBA"/>
</dbReference>
<dbReference type="Pfam" id="PF02517">
    <property type="entry name" value="Rce1-like"/>
    <property type="match status" value="1"/>
</dbReference>
<dbReference type="InterPro" id="IPR003675">
    <property type="entry name" value="Rce1/LyrA-like_dom"/>
</dbReference>
<dbReference type="PANTHER" id="PTHR43592">
    <property type="entry name" value="CAAX AMINO TERMINAL PROTEASE"/>
    <property type="match status" value="1"/>
</dbReference>
<dbReference type="GO" id="GO:0004175">
    <property type="term" value="F:endopeptidase activity"/>
    <property type="evidence" value="ECO:0007669"/>
    <property type="project" value="UniProtKB-ARBA"/>
</dbReference>
<protein>
    <submittedName>
        <fullName evidence="3">CPBP family intramembrane metalloprotease</fullName>
    </submittedName>
</protein>
<keyword evidence="4" id="KW-1185">Reference proteome</keyword>
<feature type="transmembrane region" description="Helical" evidence="1">
    <location>
        <begin position="87"/>
        <end position="108"/>
    </location>
</feature>
<dbReference type="GO" id="GO:0006508">
    <property type="term" value="P:proteolysis"/>
    <property type="evidence" value="ECO:0007669"/>
    <property type="project" value="UniProtKB-KW"/>
</dbReference>
<evidence type="ECO:0000313" key="4">
    <source>
        <dbReference type="Proteomes" id="UP000197446"/>
    </source>
</evidence>
<feature type="transmembrane region" description="Helical" evidence="1">
    <location>
        <begin position="129"/>
        <end position="155"/>
    </location>
</feature>
<dbReference type="GO" id="GO:0008237">
    <property type="term" value="F:metallopeptidase activity"/>
    <property type="evidence" value="ECO:0007669"/>
    <property type="project" value="UniProtKB-KW"/>
</dbReference>
<name>A0A254N6J7_9BURK</name>
<dbReference type="PANTHER" id="PTHR43592:SF15">
    <property type="entry name" value="CAAX AMINO TERMINAL PROTEASE FAMILY PROTEIN"/>
    <property type="match status" value="1"/>
</dbReference>
<reference evidence="3 4" key="1">
    <citation type="journal article" date="2007" name="Int. J. Syst. Evol. Microbiol.">
        <title>Description of Pelomonas aquatica sp. nov. and Pelomonas puraquae sp. nov., isolated from industrial and haemodialysis water.</title>
        <authorList>
            <person name="Gomila M."/>
            <person name="Bowien B."/>
            <person name="Falsen E."/>
            <person name="Moore E.R."/>
            <person name="Lalucat J."/>
        </authorList>
    </citation>
    <scope>NUCLEOTIDE SEQUENCE [LARGE SCALE GENOMIC DNA]</scope>
    <source>
        <strain evidence="3 4">CCUG 52769</strain>
    </source>
</reference>
<feature type="transmembrane region" description="Helical" evidence="1">
    <location>
        <begin position="53"/>
        <end position="75"/>
    </location>
</feature>
<evidence type="ECO:0000313" key="3">
    <source>
        <dbReference type="EMBL" id="OWR01997.1"/>
    </source>
</evidence>
<organism evidence="3 4">
    <name type="scientific">Roseateles puraquae</name>
    <dbReference type="NCBI Taxonomy" id="431059"/>
    <lineage>
        <taxon>Bacteria</taxon>
        <taxon>Pseudomonadati</taxon>
        <taxon>Pseudomonadota</taxon>
        <taxon>Betaproteobacteria</taxon>
        <taxon>Burkholderiales</taxon>
        <taxon>Sphaerotilaceae</taxon>
        <taxon>Roseateles</taxon>
    </lineage>
</organism>
<keyword evidence="1" id="KW-0472">Membrane</keyword>
<accession>A0A254N6J7</accession>
<keyword evidence="1" id="KW-1133">Transmembrane helix</keyword>